<feature type="compositionally biased region" description="Low complexity" evidence="2">
    <location>
        <begin position="459"/>
        <end position="471"/>
    </location>
</feature>
<feature type="compositionally biased region" description="Basic and acidic residues" evidence="2">
    <location>
        <begin position="570"/>
        <end position="580"/>
    </location>
</feature>
<protein>
    <recommendedName>
        <fullName evidence="4">VWFA domain-containing protein</fullName>
    </recommendedName>
</protein>
<reference evidence="5 6" key="1">
    <citation type="journal article" date="2011" name="Front. Microbiol.">
        <title>Genomic signatures of strain selection and enhancement in Bacillus atrophaeus var. globigii, a historical biowarfare simulant.</title>
        <authorList>
            <person name="Gibbons H.S."/>
            <person name="Broomall S.M."/>
            <person name="McNew L.A."/>
            <person name="Daligault H."/>
            <person name="Chapman C."/>
            <person name="Bruce D."/>
            <person name="Karavis M."/>
            <person name="Krepps M."/>
            <person name="McGregor P.A."/>
            <person name="Hong C."/>
            <person name="Park K.H."/>
            <person name="Akmal A."/>
            <person name="Feldman A."/>
            <person name="Lin J.S."/>
            <person name="Chang W.E."/>
            <person name="Higgs B.W."/>
            <person name="Demirev P."/>
            <person name="Lindquist J."/>
            <person name="Liem A."/>
            <person name="Fochler E."/>
            <person name="Read T.D."/>
            <person name="Tapia R."/>
            <person name="Johnson S."/>
            <person name="Bishop-Lilly K.A."/>
            <person name="Detter C."/>
            <person name="Han C."/>
            <person name="Sozhamannan S."/>
            <person name="Rosenzweig C.N."/>
            <person name="Skowronski E.W."/>
        </authorList>
    </citation>
    <scope>NUCLEOTIDE SEQUENCE [LARGE SCALE GENOMIC DNA]</scope>
    <source>
        <strain evidence="5 6">Y4G10-17</strain>
    </source>
</reference>
<keyword evidence="6" id="KW-1185">Reference proteome</keyword>
<dbReference type="InterPro" id="IPR011990">
    <property type="entry name" value="TPR-like_helical_dom_sf"/>
</dbReference>
<feature type="domain" description="VWFA" evidence="4">
    <location>
        <begin position="94"/>
        <end position="198"/>
    </location>
</feature>
<dbReference type="Pfam" id="PF00515">
    <property type="entry name" value="TPR_1"/>
    <property type="match status" value="1"/>
</dbReference>
<dbReference type="InterPro" id="IPR019734">
    <property type="entry name" value="TPR_rpt"/>
</dbReference>
<comment type="caution">
    <text evidence="5">The sequence shown here is derived from an EMBL/GenBank/DDBJ whole genome shotgun (WGS) entry which is preliminary data.</text>
</comment>
<dbReference type="InterPro" id="IPR050768">
    <property type="entry name" value="UPF0353/GerABKA_families"/>
</dbReference>
<feature type="compositionally biased region" description="Acidic residues" evidence="2">
    <location>
        <begin position="535"/>
        <end position="544"/>
    </location>
</feature>
<keyword evidence="3" id="KW-1133">Transmembrane helix</keyword>
<dbReference type="InterPro" id="IPR036465">
    <property type="entry name" value="vWFA_dom_sf"/>
</dbReference>
<dbReference type="PANTHER" id="PTHR22550">
    <property type="entry name" value="SPORE GERMINATION PROTEIN"/>
    <property type="match status" value="1"/>
</dbReference>
<organism evidence="5 6">
    <name type="scientific">Aliidiomarina soli</name>
    <dbReference type="NCBI Taxonomy" id="1928574"/>
    <lineage>
        <taxon>Bacteria</taxon>
        <taxon>Pseudomonadati</taxon>
        <taxon>Pseudomonadota</taxon>
        <taxon>Gammaproteobacteria</taxon>
        <taxon>Alteromonadales</taxon>
        <taxon>Idiomarinaceae</taxon>
        <taxon>Aliidiomarina</taxon>
    </lineage>
</organism>
<feature type="transmembrane region" description="Helical" evidence="3">
    <location>
        <begin position="61"/>
        <end position="80"/>
    </location>
</feature>
<dbReference type="Gene3D" id="1.25.40.10">
    <property type="entry name" value="Tetratricopeptide repeat domain"/>
    <property type="match status" value="1"/>
</dbReference>
<dbReference type="SMART" id="SM00028">
    <property type="entry name" value="TPR"/>
    <property type="match status" value="1"/>
</dbReference>
<feature type="region of interest" description="Disordered" evidence="2">
    <location>
        <begin position="442"/>
        <end position="609"/>
    </location>
</feature>
<dbReference type="InterPro" id="IPR002035">
    <property type="entry name" value="VWF_A"/>
</dbReference>
<dbReference type="SUPFAM" id="SSF48452">
    <property type="entry name" value="TPR-like"/>
    <property type="match status" value="1"/>
</dbReference>
<dbReference type="PROSITE" id="PS50005">
    <property type="entry name" value="TPR"/>
    <property type="match status" value="1"/>
</dbReference>
<evidence type="ECO:0000256" key="3">
    <source>
        <dbReference type="SAM" id="Phobius"/>
    </source>
</evidence>
<dbReference type="Pfam" id="PF13519">
    <property type="entry name" value="VWA_2"/>
    <property type="match status" value="1"/>
</dbReference>
<dbReference type="AlphaFoldDB" id="A0A432WL37"/>
<dbReference type="EMBL" id="PIPO01000001">
    <property type="protein sequence ID" value="RUO34503.1"/>
    <property type="molecule type" value="Genomic_DNA"/>
</dbReference>
<dbReference type="PANTHER" id="PTHR22550:SF14">
    <property type="entry name" value="VWFA DOMAIN-CONTAINING PROTEIN"/>
    <property type="match status" value="1"/>
</dbReference>
<keyword evidence="1" id="KW-0802">TPR repeat</keyword>
<proteinExistence type="predicted"/>
<gene>
    <name evidence="5" type="ORF">CWE14_00375</name>
</gene>
<evidence type="ECO:0000313" key="6">
    <source>
        <dbReference type="Proteomes" id="UP000287823"/>
    </source>
</evidence>
<evidence type="ECO:0000259" key="4">
    <source>
        <dbReference type="Pfam" id="PF13519"/>
    </source>
</evidence>
<accession>A0A432WL37</accession>
<dbReference type="RefSeq" id="WP_126797583.1">
    <property type="nucleotide sequence ID" value="NZ_PIPO01000001.1"/>
</dbReference>
<feature type="compositionally biased region" description="Acidic residues" evidence="2">
    <location>
        <begin position="511"/>
        <end position="525"/>
    </location>
</feature>
<sequence length="609" mass="68025">MEDFHFLRPGWLFSLIGLVVLLPWLWSQLGRNSGWQKVIATHLQPVLLAPSGESSRRTASLLILCAAWVIASLSLAGPAWEKAPAPVYQTERGTVIVMDMSMNTRATDISPDRLTRLRFKALDLVAELDNAQIGLIAYAGDAFAISPLTHDHGNIQAMLPAMSPEIMPVAGNYPLLAMREADRMLRDAGFEQGEIYWFAAGMEQDDLQELTQFFRSRQHRVSTIIAGDDESTPIRLSSGEMLRDTLGRITMARLNARFFERVSVATGGVSVRVEAGDNDIQRVVDQGPLNERAGEQADDMSSDQWIDRGPYLAWLLLPLALLMARRGALLCLLCLPFAAFHSPVSAQQTQSDVLDNAFQNRQQRADEAYQQGDYEKAASLFPDPMMRANALYRAGDYAAALSAYSETGDSAERWYNSGNSLAQLGQFDEAIEAYQRALEKRPGWSEAEQNKAAVEQMREQQQQNESQGEQQSETDEREQSAQNEQGQSDDQQQSDEPETGSDSAPSPPSDEQPENEAEEEIESEQSEQQQASESEPGDSDESELDGQPPATAEDQERLNEDDLSDEERAELEQLLRRMESDPAILLRNRMRLEAERRQYNQPPRGARQP</sequence>
<evidence type="ECO:0000256" key="2">
    <source>
        <dbReference type="SAM" id="MobiDB-lite"/>
    </source>
</evidence>
<dbReference type="Gene3D" id="3.40.50.410">
    <property type="entry name" value="von Willebrand factor, type A domain"/>
    <property type="match status" value="1"/>
</dbReference>
<evidence type="ECO:0000256" key="1">
    <source>
        <dbReference type="PROSITE-ProRule" id="PRU00339"/>
    </source>
</evidence>
<evidence type="ECO:0000313" key="5">
    <source>
        <dbReference type="EMBL" id="RUO34503.1"/>
    </source>
</evidence>
<keyword evidence="3" id="KW-0472">Membrane</keyword>
<dbReference type="PROSITE" id="PS50293">
    <property type="entry name" value="TPR_REGION"/>
    <property type="match status" value="1"/>
</dbReference>
<feature type="repeat" description="TPR" evidence="1">
    <location>
        <begin position="411"/>
        <end position="444"/>
    </location>
</feature>
<feature type="transmembrane region" description="Helical" evidence="3">
    <location>
        <begin position="6"/>
        <end position="26"/>
    </location>
</feature>
<dbReference type="SUPFAM" id="SSF53300">
    <property type="entry name" value="vWA-like"/>
    <property type="match status" value="1"/>
</dbReference>
<keyword evidence="3" id="KW-0812">Transmembrane</keyword>
<name>A0A432WL37_9GAMM</name>
<dbReference type="Proteomes" id="UP000287823">
    <property type="component" value="Unassembled WGS sequence"/>
</dbReference>